<dbReference type="Gene3D" id="2.160.20.10">
    <property type="entry name" value="Single-stranded right-handed beta-helix, Pectin lyase-like"/>
    <property type="match status" value="1"/>
</dbReference>
<dbReference type="InterPro" id="IPR006626">
    <property type="entry name" value="PbH1"/>
</dbReference>
<organism evidence="2 3">
    <name type="scientific">Eiseniibacteriota bacterium</name>
    <dbReference type="NCBI Taxonomy" id="2212470"/>
    <lineage>
        <taxon>Bacteria</taxon>
        <taxon>Candidatus Eiseniibacteriota</taxon>
    </lineage>
</organism>
<dbReference type="Proteomes" id="UP000697710">
    <property type="component" value="Unassembled WGS sequence"/>
</dbReference>
<name>A0A956RPT9_UNCEI</name>
<sequence>MKTRRERRSARARFAARCGWLVLAALIWPRGAEAVIVVNNQGGGDATTIQAGIDLAIAMSDPLVEIIGSTDYTGAGNTGLDFHGVSLTVRSTTDPAAVIDCQGATRGFSLVSGESTGARIEGLVIRDALVGVHCDNGSAPSIVDCTIEGCDTGIAGDYGFSSDPIAVHTCILTGNTVGLSIVQADIQQCAFVANSTGLVTYESSAAVIQSSSFRQNVTGVSANPGSPDFLECEFVDNAGSGIAGAAGIVASHCRIAGNGGWGVSLATSASSSLSDCFVVGNDDGGIQVLNLASVTVTRCTIMDNAGAGGVVVDGGLAGVDQSILWDNCPIQGTQTGGGPSSIAVTCSVVPTGGVTGVEILLADNVDSDPLVCSPVACSQAPSSAGDYGLLTGSPCFPANNPCGVQIGATLDGCSPSSAPDWVGPGRGAIRATPNPFARRVQLALRVERSGFLNVEVVDVTGRHVADLYCGDVDGFSGICSWSPDGAAGPGVYFIRAIVDGAAVSSSKVIRVP</sequence>
<accession>A0A956RPT9</accession>
<dbReference type="Pfam" id="PF13229">
    <property type="entry name" value="Beta_helix"/>
    <property type="match status" value="1"/>
</dbReference>
<evidence type="ECO:0000259" key="1">
    <source>
        <dbReference type="Pfam" id="PF13229"/>
    </source>
</evidence>
<dbReference type="AlphaFoldDB" id="A0A956RPT9"/>
<feature type="domain" description="Right handed beta helix" evidence="1">
    <location>
        <begin position="197"/>
        <end position="338"/>
    </location>
</feature>
<proteinExistence type="predicted"/>
<reference evidence="2" key="2">
    <citation type="journal article" date="2021" name="Microbiome">
        <title>Successional dynamics and alternative stable states in a saline activated sludge microbial community over 9 years.</title>
        <authorList>
            <person name="Wang Y."/>
            <person name="Ye J."/>
            <person name="Ju F."/>
            <person name="Liu L."/>
            <person name="Boyd J.A."/>
            <person name="Deng Y."/>
            <person name="Parks D.H."/>
            <person name="Jiang X."/>
            <person name="Yin X."/>
            <person name="Woodcroft B.J."/>
            <person name="Tyson G.W."/>
            <person name="Hugenholtz P."/>
            <person name="Polz M.F."/>
            <person name="Zhang T."/>
        </authorList>
    </citation>
    <scope>NUCLEOTIDE SEQUENCE</scope>
    <source>
        <strain evidence="2">HKST-UBA01</strain>
    </source>
</reference>
<gene>
    <name evidence="2" type="ORF">KC729_12820</name>
</gene>
<dbReference type="InterPro" id="IPR012334">
    <property type="entry name" value="Pectin_lyas_fold"/>
</dbReference>
<dbReference type="EMBL" id="JAGQHR010000417">
    <property type="protein sequence ID" value="MCA9728563.1"/>
    <property type="molecule type" value="Genomic_DNA"/>
</dbReference>
<dbReference type="SMART" id="SM00710">
    <property type="entry name" value="PbH1"/>
    <property type="match status" value="4"/>
</dbReference>
<reference evidence="2" key="1">
    <citation type="submission" date="2020-04" db="EMBL/GenBank/DDBJ databases">
        <authorList>
            <person name="Zhang T."/>
        </authorList>
    </citation>
    <scope>NUCLEOTIDE SEQUENCE</scope>
    <source>
        <strain evidence="2">HKST-UBA01</strain>
    </source>
</reference>
<dbReference type="InterPro" id="IPR039448">
    <property type="entry name" value="Beta_helix"/>
</dbReference>
<evidence type="ECO:0000313" key="2">
    <source>
        <dbReference type="EMBL" id="MCA9728563.1"/>
    </source>
</evidence>
<comment type="caution">
    <text evidence="2">The sequence shown here is derived from an EMBL/GenBank/DDBJ whole genome shotgun (WGS) entry which is preliminary data.</text>
</comment>
<dbReference type="InterPro" id="IPR011050">
    <property type="entry name" value="Pectin_lyase_fold/virulence"/>
</dbReference>
<protein>
    <submittedName>
        <fullName evidence="2">Right-handed parallel beta-helix repeat-containing protein</fullName>
    </submittedName>
</protein>
<evidence type="ECO:0000313" key="3">
    <source>
        <dbReference type="Proteomes" id="UP000697710"/>
    </source>
</evidence>
<dbReference type="SUPFAM" id="SSF51126">
    <property type="entry name" value="Pectin lyase-like"/>
    <property type="match status" value="1"/>
</dbReference>